<dbReference type="EMBL" id="JH921443">
    <property type="protein sequence ID" value="EKD15010.1"/>
    <property type="molecule type" value="Genomic_DNA"/>
</dbReference>
<feature type="compositionally biased region" description="Low complexity" evidence="1">
    <location>
        <begin position="867"/>
        <end position="886"/>
    </location>
</feature>
<feature type="region of interest" description="Disordered" evidence="1">
    <location>
        <begin position="246"/>
        <end position="284"/>
    </location>
</feature>
<name>K1WCA9_MARBU</name>
<dbReference type="Pfam" id="PF25289">
    <property type="entry name" value="DUF7877"/>
    <property type="match status" value="1"/>
</dbReference>
<feature type="compositionally biased region" description="Low complexity" evidence="1">
    <location>
        <begin position="773"/>
        <end position="783"/>
    </location>
</feature>
<feature type="region of interest" description="Disordered" evidence="1">
    <location>
        <begin position="509"/>
        <end position="537"/>
    </location>
</feature>
<keyword evidence="5" id="KW-1185">Reference proteome</keyword>
<feature type="compositionally biased region" description="Low complexity" evidence="1">
    <location>
        <begin position="246"/>
        <end position="260"/>
    </location>
</feature>
<feature type="region of interest" description="Disordered" evidence="1">
    <location>
        <begin position="773"/>
        <end position="889"/>
    </location>
</feature>
<feature type="compositionally biased region" description="Polar residues" evidence="1">
    <location>
        <begin position="807"/>
        <end position="817"/>
    </location>
</feature>
<accession>K1WCA9</accession>
<dbReference type="InterPro" id="IPR057199">
    <property type="entry name" value="DUF7877"/>
</dbReference>
<evidence type="ECO:0000313" key="4">
    <source>
        <dbReference type="EMBL" id="EKD15010.1"/>
    </source>
</evidence>
<evidence type="ECO:0000259" key="2">
    <source>
        <dbReference type="Pfam" id="PF25009"/>
    </source>
</evidence>
<protein>
    <submittedName>
        <fullName evidence="4">Uncharacterized protein</fullName>
    </submittedName>
</protein>
<feature type="domain" description="DUF7785" evidence="2">
    <location>
        <begin position="648"/>
        <end position="746"/>
    </location>
</feature>
<feature type="compositionally biased region" description="Polar residues" evidence="1">
    <location>
        <begin position="785"/>
        <end position="798"/>
    </location>
</feature>
<feature type="compositionally biased region" description="Polar residues" evidence="1">
    <location>
        <begin position="274"/>
        <end position="284"/>
    </location>
</feature>
<dbReference type="HOGENOM" id="CLU_008206_0_0_1"/>
<feature type="compositionally biased region" description="Polar residues" evidence="1">
    <location>
        <begin position="689"/>
        <end position="704"/>
    </location>
</feature>
<dbReference type="AlphaFoldDB" id="K1WCA9"/>
<gene>
    <name evidence="4" type="ORF">MBM_06771</name>
</gene>
<feature type="region of interest" description="Disordered" evidence="1">
    <location>
        <begin position="449"/>
        <end position="469"/>
    </location>
</feature>
<feature type="region of interest" description="Disordered" evidence="1">
    <location>
        <begin position="950"/>
        <end position="988"/>
    </location>
</feature>
<evidence type="ECO:0000313" key="5">
    <source>
        <dbReference type="Proteomes" id="UP000006753"/>
    </source>
</evidence>
<evidence type="ECO:0000256" key="1">
    <source>
        <dbReference type="SAM" id="MobiDB-lite"/>
    </source>
</evidence>
<feature type="compositionally biased region" description="Polar residues" evidence="1">
    <location>
        <begin position="206"/>
        <end position="221"/>
    </location>
</feature>
<feature type="domain" description="DUF7877" evidence="3">
    <location>
        <begin position="228"/>
        <end position="344"/>
    </location>
</feature>
<dbReference type="STRING" id="1072389.K1WCA9"/>
<feature type="region of interest" description="Disordered" evidence="1">
    <location>
        <begin position="1059"/>
        <end position="1078"/>
    </location>
</feature>
<proteinExistence type="predicted"/>
<dbReference type="InterPro" id="IPR056687">
    <property type="entry name" value="DUF7785"/>
</dbReference>
<dbReference type="InParanoid" id="K1WCA9"/>
<reference evidence="4 5" key="1">
    <citation type="journal article" date="2012" name="BMC Genomics">
        <title>Sequencing the genome of Marssonina brunnea reveals fungus-poplar co-evolution.</title>
        <authorList>
            <person name="Zhu S."/>
            <person name="Cao Y.-Z."/>
            <person name="Jiang C."/>
            <person name="Tan B.-Y."/>
            <person name="Wang Z."/>
            <person name="Feng S."/>
            <person name="Zhang L."/>
            <person name="Su X.-H."/>
            <person name="Brejova B."/>
            <person name="Vinar T."/>
            <person name="Xu M."/>
            <person name="Wang M.-X."/>
            <person name="Zhang S.-G."/>
            <person name="Huang M.-R."/>
            <person name="Wu R."/>
            <person name="Zhou Y."/>
        </authorList>
    </citation>
    <scope>NUCLEOTIDE SEQUENCE [LARGE SCALE GENOMIC DNA]</scope>
    <source>
        <strain evidence="4 5">MB_m1</strain>
    </source>
</reference>
<evidence type="ECO:0000259" key="3">
    <source>
        <dbReference type="Pfam" id="PF25289"/>
    </source>
</evidence>
<dbReference type="OMA" id="TMEKDDF"/>
<dbReference type="eggNOG" id="ENOG502S55E">
    <property type="taxonomic scope" value="Eukaryota"/>
</dbReference>
<feature type="region of interest" description="Disordered" evidence="1">
    <location>
        <begin position="682"/>
        <end position="704"/>
    </location>
</feature>
<sequence>MEDVRSGHSIILPWAMSRVGLGSRATEEDGRAESLNDFTARTLIPRSGCPISHAKFRKLYEVEFILSPGTARLCRRGAVLMTKATTKTPAKATKATSEFGLGFASHSMQLYLPHDLRSPLAPSLARLLPFCDRDRPRKQKSLTNNINIYAHAHTRTHRLGAIQTSIVYLTMSSANGLLSSALAAGSSNATPLLSAKRKRDDALDGQNDTNEVPKSMSSGLQKPSAEASRALIRDLIDVMKADDTTPSILSRSLPSRPSSSGPQAKRQKSEENSETSTSILERHSANTYNNVTEVLNDIDAAVADIMDKLELPDGAARNQFIPVSATHSEISMKVNAFKQRAHELIARELVATDSEVNDTVNGSARGAARATGNKMVLTLYGTITAPNPKQLFSSLQIPTKIKGEDRAVLQTLREAGLPNGITATQVVPFEATGLAEDKKPVPTLGELFPTPSTVPALQPPKPSKVATTRSSNVGWYQPCVTEPVSRSASYFKQAISTGQWLDYSKAFPPQQGVKRKQRDRALSFGGSKTPASESDSAESEALKLEALFRGAYSNFAPVKDDSAAVAPTGIMNRLWWQELGERSFEKMVENWDNNEQAMTPGPALKNSEVVDDDEEYAMFAKAIEAMGDDPIDPSLGTWEAAAEKSAEEKDVDEIIEGISELLETLNSYQRIRHMSLNASNRPAGLLSAPDTTALGTPSKPSESEQATYEILKSQLTLMIASLPPFAVAKLDPDRLADLAISTKIEVQSTNYQGVMEEDEASARAKAAALAAATAASRPAVPATMHRTSSSSLYGNQYAPSPRPVPAATQQYYNSQTPIRPPPTNMQRPPATAPVPYQIQKPPGSAPYRPGAAYNTPTYPHQAPRPVQQQQYAPSNQQQQYQPANGQNFNQNFMRASSQNYQSQMAQPVSQAAHMNGRYTSQPQATYAHQTHQAQPMSNGMGYQYANGTNLNRQTSPQKMYSPQPQHTQLQNTQSRVSYSTPTPAPSIAQNRQPYMQNAMGQAPMMNGSVSQAPQQQYVPQAPSGYSTFMTREQQSSMMDRQRAQLAQQQTHAQQAARISAQASAIGSPQKANGVAAGL</sequence>
<feature type="region of interest" description="Disordered" evidence="1">
    <location>
        <begin position="192"/>
        <end position="225"/>
    </location>
</feature>
<dbReference type="OrthoDB" id="5354458at2759"/>
<dbReference type="Proteomes" id="UP000006753">
    <property type="component" value="Unassembled WGS sequence"/>
</dbReference>
<organism evidence="4 5">
    <name type="scientific">Marssonina brunnea f. sp. multigermtubi (strain MB_m1)</name>
    <name type="common">Marssonina leaf spot fungus</name>
    <dbReference type="NCBI Taxonomy" id="1072389"/>
    <lineage>
        <taxon>Eukaryota</taxon>
        <taxon>Fungi</taxon>
        <taxon>Dikarya</taxon>
        <taxon>Ascomycota</taxon>
        <taxon>Pezizomycotina</taxon>
        <taxon>Leotiomycetes</taxon>
        <taxon>Helotiales</taxon>
        <taxon>Drepanopezizaceae</taxon>
        <taxon>Drepanopeziza</taxon>
    </lineage>
</organism>
<dbReference type="KEGG" id="mbe:MBM_06771"/>
<dbReference type="Pfam" id="PF25009">
    <property type="entry name" value="DUF7785"/>
    <property type="match status" value="1"/>
</dbReference>